<evidence type="ECO:0000256" key="1">
    <source>
        <dbReference type="ARBA" id="ARBA00018672"/>
    </source>
</evidence>
<dbReference type="Proteomes" id="UP001154420">
    <property type="component" value="Unassembled WGS sequence"/>
</dbReference>
<evidence type="ECO:0000256" key="2">
    <source>
        <dbReference type="ARBA" id="ARBA00024867"/>
    </source>
</evidence>
<comment type="caution">
    <text evidence="6">The sequence shown here is derived from an EMBL/GenBank/DDBJ whole genome shotgun (WGS) entry which is preliminary data.</text>
</comment>
<protein>
    <recommendedName>
        <fullName evidence="1">Stage 0 sporulation protein A homolog</fullName>
    </recommendedName>
</protein>
<dbReference type="InterPro" id="IPR007492">
    <property type="entry name" value="LytTR_DNA-bd_dom"/>
</dbReference>
<reference evidence="6" key="1">
    <citation type="submission" date="2018-09" db="EMBL/GenBank/DDBJ databases">
        <title>Murine metabolic-syndrome-specific gut microbial biobank.</title>
        <authorList>
            <person name="Liu C."/>
        </authorList>
    </citation>
    <scope>NUCLEOTIDE SEQUENCE</scope>
    <source>
        <strain evidence="6">D42-62</strain>
    </source>
</reference>
<gene>
    <name evidence="6" type="ORF">D5281_10500</name>
</gene>
<dbReference type="InterPro" id="IPR011006">
    <property type="entry name" value="CheY-like_superfamily"/>
</dbReference>
<proteinExistence type="predicted"/>
<dbReference type="PROSITE" id="PS50110">
    <property type="entry name" value="RESPONSE_REGULATORY"/>
    <property type="match status" value="1"/>
</dbReference>
<keyword evidence="7" id="KW-1185">Reference proteome</keyword>
<dbReference type="EMBL" id="QZDT01000014">
    <property type="protein sequence ID" value="NBJ93015.1"/>
    <property type="molecule type" value="Genomic_DNA"/>
</dbReference>
<evidence type="ECO:0000259" key="4">
    <source>
        <dbReference type="PROSITE" id="PS50110"/>
    </source>
</evidence>
<keyword evidence="3" id="KW-0597">Phosphoprotein</keyword>
<name>A0A9X5BFK4_9FIRM</name>
<dbReference type="GO" id="GO:0000156">
    <property type="term" value="F:phosphorelay response regulator activity"/>
    <property type="evidence" value="ECO:0007669"/>
    <property type="project" value="InterPro"/>
</dbReference>
<accession>A0A9X5BFK4</accession>
<organism evidence="6 7">
    <name type="scientific">Parablautia muri</name>
    <dbReference type="NCBI Taxonomy" id="2320879"/>
    <lineage>
        <taxon>Bacteria</taxon>
        <taxon>Bacillati</taxon>
        <taxon>Bacillota</taxon>
        <taxon>Clostridia</taxon>
        <taxon>Lachnospirales</taxon>
        <taxon>Lachnospiraceae</taxon>
        <taxon>Parablautia</taxon>
    </lineage>
</organism>
<dbReference type="PANTHER" id="PTHR37299:SF1">
    <property type="entry name" value="STAGE 0 SPORULATION PROTEIN A HOMOLOG"/>
    <property type="match status" value="1"/>
</dbReference>
<dbReference type="SUPFAM" id="SSF52172">
    <property type="entry name" value="CheY-like"/>
    <property type="match status" value="1"/>
</dbReference>
<dbReference type="AlphaFoldDB" id="A0A9X5BFK4"/>
<dbReference type="Pfam" id="PF04397">
    <property type="entry name" value="LytTR"/>
    <property type="match status" value="1"/>
</dbReference>
<dbReference type="Gene3D" id="3.40.50.2300">
    <property type="match status" value="1"/>
</dbReference>
<dbReference type="Gene3D" id="2.40.50.1020">
    <property type="entry name" value="LytTr DNA-binding domain"/>
    <property type="match status" value="1"/>
</dbReference>
<comment type="function">
    <text evidence="2">May play the central regulatory role in sporulation. It may be an element of the effector pathway responsible for the activation of sporulation genes in response to nutritional stress. Spo0A may act in concert with spo0H (a sigma factor) to control the expression of some genes that are critical to the sporulation process.</text>
</comment>
<dbReference type="InterPro" id="IPR001789">
    <property type="entry name" value="Sig_transdc_resp-reg_receiver"/>
</dbReference>
<feature type="modified residue" description="4-aspartylphosphate" evidence="3">
    <location>
        <position position="85"/>
    </location>
</feature>
<evidence type="ECO:0000259" key="5">
    <source>
        <dbReference type="PROSITE" id="PS50930"/>
    </source>
</evidence>
<dbReference type="SMART" id="SM00850">
    <property type="entry name" value="LytTR"/>
    <property type="match status" value="1"/>
</dbReference>
<evidence type="ECO:0000313" key="7">
    <source>
        <dbReference type="Proteomes" id="UP001154420"/>
    </source>
</evidence>
<keyword evidence="6" id="KW-0238">DNA-binding</keyword>
<evidence type="ECO:0000313" key="6">
    <source>
        <dbReference type="EMBL" id="NBJ93015.1"/>
    </source>
</evidence>
<feature type="domain" description="HTH LytTR-type" evidence="5">
    <location>
        <begin position="159"/>
        <end position="258"/>
    </location>
</feature>
<evidence type="ECO:0000256" key="3">
    <source>
        <dbReference type="PROSITE-ProRule" id="PRU00169"/>
    </source>
</evidence>
<dbReference type="GO" id="GO:0003677">
    <property type="term" value="F:DNA binding"/>
    <property type="evidence" value="ECO:0007669"/>
    <property type="project" value="UniProtKB-KW"/>
</dbReference>
<feature type="domain" description="Response regulatory" evidence="4">
    <location>
        <begin position="32"/>
        <end position="148"/>
    </location>
</feature>
<dbReference type="PANTHER" id="PTHR37299">
    <property type="entry name" value="TRANSCRIPTIONAL REGULATOR-RELATED"/>
    <property type="match status" value="1"/>
</dbReference>
<dbReference type="InterPro" id="IPR046947">
    <property type="entry name" value="LytR-like"/>
</dbReference>
<dbReference type="SMART" id="SM00448">
    <property type="entry name" value="REC"/>
    <property type="match status" value="1"/>
</dbReference>
<sequence>MEMSVHNIDKTIVPFLPIYIISSYKAGDKMLSIAVCDDEVIECCNMAKKIKEVMEEMKKACIIRQFRSGGELLQAPESFDIVFLDIMMQDPDGMKTAQMLREKASNKILIFVSSSREYVFEAYDVEAFQYLLKPVDERKLKRVLQKATLKTQRHSQEFIIVSRERQKKKLFLDDIYYFEIKGRVVDVHGTEGIFTYYEQIKDLENKLQDKGFFRCHKSYLINLKYVDGYNRQEAILDNGKRIVIAKRRYEAFCQEVLKVMRENGGVL</sequence>
<dbReference type="PROSITE" id="PS50930">
    <property type="entry name" value="HTH_LYTTR"/>
    <property type="match status" value="1"/>
</dbReference>
<dbReference type="Pfam" id="PF00072">
    <property type="entry name" value="Response_reg"/>
    <property type="match status" value="1"/>
</dbReference>